<dbReference type="OrthoDB" id="4173905at2759"/>
<dbReference type="GO" id="GO:0005811">
    <property type="term" value="C:lipid droplet"/>
    <property type="evidence" value="ECO:0007669"/>
    <property type="project" value="EnsemblFungi"/>
</dbReference>
<keyword evidence="1 2" id="KW-0808">Transferase</keyword>
<dbReference type="Proteomes" id="UP000094455">
    <property type="component" value="Unassembled WGS sequence"/>
</dbReference>
<dbReference type="InterPro" id="IPR001441">
    <property type="entry name" value="UPP_synth-like"/>
</dbReference>
<evidence type="ECO:0000256" key="1">
    <source>
        <dbReference type="ARBA" id="ARBA00022679"/>
    </source>
</evidence>
<dbReference type="Pfam" id="PF01255">
    <property type="entry name" value="Prenyltransf"/>
    <property type="match status" value="1"/>
</dbReference>
<dbReference type="Gene3D" id="3.40.1180.10">
    <property type="entry name" value="Decaprenyl diphosphate synthase-like"/>
    <property type="match status" value="1"/>
</dbReference>
<protein>
    <recommendedName>
        <fullName evidence="2">Alkyl transferase</fullName>
        <ecNumber evidence="2">2.5.1.-</ecNumber>
    </recommendedName>
</protein>
<keyword evidence="4" id="KW-1185">Reference proteome</keyword>
<evidence type="ECO:0000313" key="3">
    <source>
        <dbReference type="EMBL" id="ODQ45059.1"/>
    </source>
</evidence>
<evidence type="ECO:0000256" key="2">
    <source>
        <dbReference type="RuleBase" id="RU363018"/>
    </source>
</evidence>
<dbReference type="InterPro" id="IPR018520">
    <property type="entry name" value="UPP_synth-like_CS"/>
</dbReference>
<dbReference type="SUPFAM" id="SSF64005">
    <property type="entry name" value="Undecaprenyl diphosphate synthase"/>
    <property type="match status" value="1"/>
</dbReference>
<dbReference type="InterPro" id="IPR036424">
    <property type="entry name" value="UPP_synth-like_sf"/>
</dbReference>
<dbReference type="GeneID" id="30178333"/>
<dbReference type="RefSeq" id="XP_019016172.1">
    <property type="nucleotide sequence ID" value="XM_019161646.1"/>
</dbReference>
<dbReference type="PROSITE" id="PS01066">
    <property type="entry name" value="UPP_SYNTHASE"/>
    <property type="match status" value="1"/>
</dbReference>
<dbReference type="STRING" id="763406.A0A1E3NG10"/>
<dbReference type="PANTHER" id="PTHR10291">
    <property type="entry name" value="DEHYDRODOLICHYL DIPHOSPHATE SYNTHASE FAMILY MEMBER"/>
    <property type="match status" value="1"/>
</dbReference>
<accession>A0A1E3NG10</accession>
<organism evidence="3 4">
    <name type="scientific">Pichia membranifaciens NRRL Y-2026</name>
    <dbReference type="NCBI Taxonomy" id="763406"/>
    <lineage>
        <taxon>Eukaryota</taxon>
        <taxon>Fungi</taxon>
        <taxon>Dikarya</taxon>
        <taxon>Ascomycota</taxon>
        <taxon>Saccharomycotina</taxon>
        <taxon>Pichiomycetes</taxon>
        <taxon>Pichiales</taxon>
        <taxon>Pichiaceae</taxon>
        <taxon>Pichia</taxon>
    </lineage>
</organism>
<comment type="similarity">
    <text evidence="2">Belongs to the UPP synthase family.</text>
</comment>
<dbReference type="PANTHER" id="PTHR10291:SF2">
    <property type="entry name" value="DEHYDRODOLICHYL DIPHOSPHATE SYNTHASE COMPLEX SUBUNIT SRT1"/>
    <property type="match status" value="1"/>
</dbReference>
<dbReference type="EMBL" id="KV454005">
    <property type="protein sequence ID" value="ODQ45059.1"/>
    <property type="molecule type" value="Genomic_DNA"/>
</dbReference>
<dbReference type="CDD" id="cd00475">
    <property type="entry name" value="Cis_IPPS"/>
    <property type="match status" value="1"/>
</dbReference>
<evidence type="ECO:0000313" key="4">
    <source>
        <dbReference type="Proteomes" id="UP000094455"/>
    </source>
</evidence>
<dbReference type="GO" id="GO:0045547">
    <property type="term" value="F:ditrans,polycis-polyprenyl diphosphate synthase [(2E,6E)-farnesyl diphosphate specific] activity"/>
    <property type="evidence" value="ECO:0007669"/>
    <property type="project" value="EnsemblFungi"/>
</dbReference>
<dbReference type="GO" id="GO:0016020">
    <property type="term" value="C:membrane"/>
    <property type="evidence" value="ECO:0007669"/>
    <property type="project" value="TreeGrafter"/>
</dbReference>
<name>A0A1E3NG10_9ASCO</name>
<dbReference type="NCBIfam" id="TIGR00055">
    <property type="entry name" value="uppS"/>
    <property type="match status" value="1"/>
</dbReference>
<dbReference type="GO" id="GO:0005783">
    <property type="term" value="C:endoplasmic reticulum"/>
    <property type="evidence" value="ECO:0007669"/>
    <property type="project" value="TreeGrafter"/>
</dbReference>
<reference evidence="3 4" key="1">
    <citation type="journal article" date="2016" name="Proc. Natl. Acad. Sci. U.S.A.">
        <title>Comparative genomics of biotechnologically important yeasts.</title>
        <authorList>
            <person name="Riley R."/>
            <person name="Haridas S."/>
            <person name="Wolfe K.H."/>
            <person name="Lopes M.R."/>
            <person name="Hittinger C.T."/>
            <person name="Goeker M."/>
            <person name="Salamov A.A."/>
            <person name="Wisecaver J.H."/>
            <person name="Long T.M."/>
            <person name="Calvey C.H."/>
            <person name="Aerts A.L."/>
            <person name="Barry K.W."/>
            <person name="Choi C."/>
            <person name="Clum A."/>
            <person name="Coughlan A.Y."/>
            <person name="Deshpande S."/>
            <person name="Douglass A.P."/>
            <person name="Hanson S.J."/>
            <person name="Klenk H.-P."/>
            <person name="LaButti K.M."/>
            <person name="Lapidus A."/>
            <person name="Lindquist E.A."/>
            <person name="Lipzen A.M."/>
            <person name="Meier-Kolthoff J.P."/>
            <person name="Ohm R.A."/>
            <person name="Otillar R.P."/>
            <person name="Pangilinan J.L."/>
            <person name="Peng Y."/>
            <person name="Rokas A."/>
            <person name="Rosa C.A."/>
            <person name="Scheuner C."/>
            <person name="Sibirny A.A."/>
            <person name="Slot J.C."/>
            <person name="Stielow J.B."/>
            <person name="Sun H."/>
            <person name="Kurtzman C.P."/>
            <person name="Blackwell M."/>
            <person name="Grigoriev I.V."/>
            <person name="Jeffries T.W."/>
        </authorList>
    </citation>
    <scope>NUCLEOTIDE SEQUENCE [LARGE SCALE GENOMIC DNA]</scope>
    <source>
        <strain evidence="3 4">NRRL Y-2026</strain>
    </source>
</reference>
<proteinExistence type="inferred from homology"/>
<dbReference type="GO" id="GO:0043048">
    <property type="term" value="P:dolichyl monophosphate biosynthetic process"/>
    <property type="evidence" value="ECO:0007669"/>
    <property type="project" value="EnsemblFungi"/>
</dbReference>
<dbReference type="GO" id="GO:0016094">
    <property type="term" value="P:polyprenol biosynthetic process"/>
    <property type="evidence" value="ECO:0007669"/>
    <property type="project" value="TreeGrafter"/>
</dbReference>
<dbReference type="AlphaFoldDB" id="A0A1E3NG10"/>
<gene>
    <name evidence="3" type="ORF">PICMEDRAFT_17561</name>
</gene>
<sequence length="261" mass="30981">MDGNRRFAKNHSLPLKEGHRYGAEALMRVLECCFRVGVKNVTTYAFSIENFNRKAEEVDTIFSLLKYKLALLSGENQMCDLHEVRVKIIGNRSYLPDDVLQDIELVEEKTKHHTKHTLYVAFPYTSRDDMWYAVDQLVDKVTEGEISVDEIDETLYENNFYYEDTSEKVDILVRTSGHTRLSDYMLWQCHQDSVIEYPNTLWPNYRFYNTWWTIFRWSYYKTLMIQDAEVMQLKKVSRAEVNRRYKDVPKIHPPFASVNKA</sequence>
<dbReference type="GO" id="GO:1904423">
    <property type="term" value="C:dehydrodolichyl diphosphate synthase complex"/>
    <property type="evidence" value="ECO:0007669"/>
    <property type="project" value="EnsemblFungi"/>
</dbReference>
<dbReference type="EC" id="2.5.1.-" evidence="2"/>